<organism evidence="8 9">
    <name type="scientific">Lates japonicus</name>
    <name type="common">Japanese lates</name>
    <dbReference type="NCBI Taxonomy" id="270547"/>
    <lineage>
        <taxon>Eukaryota</taxon>
        <taxon>Metazoa</taxon>
        <taxon>Chordata</taxon>
        <taxon>Craniata</taxon>
        <taxon>Vertebrata</taxon>
        <taxon>Euteleostomi</taxon>
        <taxon>Actinopterygii</taxon>
        <taxon>Neopterygii</taxon>
        <taxon>Teleostei</taxon>
        <taxon>Neoteleostei</taxon>
        <taxon>Acanthomorphata</taxon>
        <taxon>Carangaria</taxon>
        <taxon>Carangaria incertae sedis</taxon>
        <taxon>Centropomidae</taxon>
        <taxon>Lates</taxon>
    </lineage>
</organism>
<dbReference type="Pfam" id="PF00069">
    <property type="entry name" value="Pkinase"/>
    <property type="match status" value="1"/>
</dbReference>
<dbReference type="GO" id="GO:0043065">
    <property type="term" value="P:positive regulation of apoptotic process"/>
    <property type="evidence" value="ECO:0007669"/>
    <property type="project" value="TreeGrafter"/>
</dbReference>
<keyword evidence="9" id="KW-1185">Reference proteome</keyword>
<keyword evidence="2" id="KW-0808">Transferase</keyword>
<gene>
    <name evidence="8" type="ORF">AKAME5_002557900</name>
</gene>
<feature type="domain" description="Protein kinase" evidence="7">
    <location>
        <begin position="1"/>
        <end position="169"/>
    </location>
</feature>
<accession>A0AAD3RMV0</accession>
<dbReference type="PROSITE" id="PS50011">
    <property type="entry name" value="PROTEIN_KINASE_DOM"/>
    <property type="match status" value="1"/>
</dbReference>
<dbReference type="InterPro" id="IPR000719">
    <property type="entry name" value="Prot_kinase_dom"/>
</dbReference>
<dbReference type="AlphaFoldDB" id="A0AAD3RMV0"/>
<dbReference type="Gene3D" id="3.30.200.20">
    <property type="entry name" value="Phosphorylase Kinase, domain 1"/>
    <property type="match status" value="1"/>
</dbReference>
<evidence type="ECO:0000256" key="2">
    <source>
        <dbReference type="ARBA" id="ARBA00022679"/>
    </source>
</evidence>
<dbReference type="Proteomes" id="UP001279410">
    <property type="component" value="Unassembled WGS sequence"/>
</dbReference>
<evidence type="ECO:0000259" key="7">
    <source>
        <dbReference type="PROSITE" id="PS50011"/>
    </source>
</evidence>
<dbReference type="GO" id="GO:0005737">
    <property type="term" value="C:cytoplasm"/>
    <property type="evidence" value="ECO:0007669"/>
    <property type="project" value="TreeGrafter"/>
</dbReference>
<keyword evidence="4 8" id="KW-0418">Kinase</keyword>
<dbReference type="GO" id="GO:0004674">
    <property type="term" value="F:protein serine/threonine kinase activity"/>
    <property type="evidence" value="ECO:0007669"/>
    <property type="project" value="UniProtKB-KW"/>
</dbReference>
<dbReference type="Gene3D" id="1.10.510.10">
    <property type="entry name" value="Transferase(Phosphotransferase) domain 1"/>
    <property type="match status" value="1"/>
</dbReference>
<proteinExistence type="predicted"/>
<keyword evidence="1" id="KW-0723">Serine/threonine-protein kinase</keyword>
<protein>
    <submittedName>
        <fullName evidence="8">Death-associated protein kinase 3-like protein</fullName>
    </submittedName>
</protein>
<evidence type="ECO:0000313" key="9">
    <source>
        <dbReference type="Proteomes" id="UP001279410"/>
    </source>
</evidence>
<evidence type="ECO:0000256" key="5">
    <source>
        <dbReference type="ARBA" id="ARBA00022840"/>
    </source>
</evidence>
<keyword evidence="5" id="KW-0067">ATP-binding</keyword>
<comment type="caution">
    <text evidence="8">The sequence shown here is derived from an EMBL/GenBank/DDBJ whole genome shotgun (WGS) entry which is preliminary data.</text>
</comment>
<dbReference type="InterPro" id="IPR011009">
    <property type="entry name" value="Kinase-like_dom_sf"/>
</dbReference>
<dbReference type="GO" id="GO:0005634">
    <property type="term" value="C:nucleus"/>
    <property type="evidence" value="ECO:0007669"/>
    <property type="project" value="TreeGrafter"/>
</dbReference>
<dbReference type="SUPFAM" id="SSF56112">
    <property type="entry name" value="Protein kinase-like (PK-like)"/>
    <property type="match status" value="1"/>
</dbReference>
<evidence type="ECO:0000313" key="8">
    <source>
        <dbReference type="EMBL" id="GLD74251.1"/>
    </source>
</evidence>
<dbReference type="GO" id="GO:0035556">
    <property type="term" value="P:intracellular signal transduction"/>
    <property type="evidence" value="ECO:0007669"/>
    <property type="project" value="TreeGrafter"/>
</dbReference>
<evidence type="ECO:0000256" key="6">
    <source>
        <dbReference type="SAM" id="MobiDB-lite"/>
    </source>
</evidence>
<dbReference type="PANTHER" id="PTHR24342:SF17">
    <property type="entry name" value="DEATH-ASSOCIATED PROTEIN KINASE 1"/>
    <property type="match status" value="1"/>
</dbReference>
<evidence type="ECO:0000256" key="4">
    <source>
        <dbReference type="ARBA" id="ARBA00022777"/>
    </source>
</evidence>
<keyword evidence="3" id="KW-0547">Nucleotide-binding</keyword>
<evidence type="ECO:0000256" key="1">
    <source>
        <dbReference type="ARBA" id="ARBA00022527"/>
    </source>
</evidence>
<reference evidence="8" key="1">
    <citation type="submission" date="2022-08" db="EMBL/GenBank/DDBJ databases">
        <title>Genome sequencing of akame (Lates japonicus).</title>
        <authorList>
            <person name="Hashiguchi Y."/>
            <person name="Takahashi H."/>
        </authorList>
    </citation>
    <scope>NUCLEOTIDE SEQUENCE</scope>
    <source>
        <strain evidence="8">Kochi</strain>
    </source>
</reference>
<dbReference type="PANTHER" id="PTHR24342">
    <property type="entry name" value="SERINE/THREONINE-PROTEIN KINASE 17"/>
    <property type="match status" value="1"/>
</dbReference>
<feature type="region of interest" description="Disordered" evidence="6">
    <location>
        <begin position="14"/>
        <end position="44"/>
    </location>
</feature>
<dbReference type="GO" id="GO:0005524">
    <property type="term" value="F:ATP binding"/>
    <property type="evidence" value="ECO:0007669"/>
    <property type="project" value="UniProtKB-KW"/>
</dbReference>
<name>A0AAD3RMV0_LATJO</name>
<dbReference type="EMBL" id="BRZM01002094">
    <property type="protein sequence ID" value="GLD74251.1"/>
    <property type="molecule type" value="Genomic_DNA"/>
</dbReference>
<evidence type="ECO:0000256" key="3">
    <source>
        <dbReference type="ARBA" id="ARBA00022741"/>
    </source>
</evidence>
<sequence>MSVRHMGHQAVAANQVGRGWPRATSARSASERDPAPEQPSHAEVFENKGSYTVLELVAGGELFDFLAEKESLSEEEATQFLKQILDGVFYLHSKQIAHFDLKTVLGRDDEIAVKIQGEGGELKLWSGIDPGGVAERKTRQLAALELKHSLGCRHQAVVLRCNRLMNLAG</sequence>